<feature type="domain" description="Thiamine phosphate synthase/TenI" evidence="15">
    <location>
        <begin position="437"/>
        <end position="599"/>
    </location>
</feature>
<feature type="domain" description="DNA repair metallo-beta-lactamase" evidence="16">
    <location>
        <begin position="229"/>
        <end position="315"/>
    </location>
</feature>
<protein>
    <recommendedName>
        <fullName evidence="11">Protein artemis</fullName>
    </recommendedName>
    <alternativeName>
        <fullName evidence="12">DNA cross-link repair 1C protein</fullName>
    </alternativeName>
</protein>
<dbReference type="STRING" id="645134.A0A0L0HGB4"/>
<dbReference type="GO" id="GO:0006310">
    <property type="term" value="P:DNA recombination"/>
    <property type="evidence" value="ECO:0007669"/>
    <property type="project" value="UniProtKB-KW"/>
</dbReference>
<keyword evidence="9" id="KW-0234">DNA repair</keyword>
<feature type="domain" description="Metallo-beta-lactamase" evidence="14">
    <location>
        <begin position="22"/>
        <end position="127"/>
    </location>
</feature>
<comment type="similarity">
    <text evidence="2">Belongs to the DNA repair metallo-beta-lactamase (DRMBL) family.</text>
</comment>
<dbReference type="GO" id="GO:0004519">
    <property type="term" value="F:endonuclease activity"/>
    <property type="evidence" value="ECO:0007669"/>
    <property type="project" value="UniProtKB-KW"/>
</dbReference>
<dbReference type="SUPFAM" id="SSF56281">
    <property type="entry name" value="Metallo-hydrolase/oxidoreductase"/>
    <property type="match status" value="1"/>
</dbReference>
<keyword evidence="18" id="KW-1185">Reference proteome</keyword>
<evidence type="ECO:0000256" key="7">
    <source>
        <dbReference type="ARBA" id="ARBA00022839"/>
    </source>
</evidence>
<keyword evidence="10" id="KW-0539">Nucleus</keyword>
<dbReference type="InterPro" id="IPR011084">
    <property type="entry name" value="DRMBL"/>
</dbReference>
<dbReference type="InterPro" id="IPR036866">
    <property type="entry name" value="RibonucZ/Hydroxyglut_hydro"/>
</dbReference>
<evidence type="ECO:0000256" key="6">
    <source>
        <dbReference type="ARBA" id="ARBA00022801"/>
    </source>
</evidence>
<evidence type="ECO:0000313" key="18">
    <source>
        <dbReference type="Proteomes" id="UP000053201"/>
    </source>
</evidence>
<dbReference type="Gene3D" id="3.60.15.10">
    <property type="entry name" value="Ribonuclease Z/Hydroxyacylglutathione hydrolase-like"/>
    <property type="match status" value="1"/>
</dbReference>
<keyword evidence="4" id="KW-0255">Endonuclease</keyword>
<dbReference type="InterPro" id="IPR022998">
    <property type="entry name" value="ThiamineP_synth_TenI"/>
</dbReference>
<name>A0A0L0HGB4_SPIPD</name>
<dbReference type="Gene3D" id="3.20.20.70">
    <property type="entry name" value="Aldolase class I"/>
    <property type="match status" value="1"/>
</dbReference>
<keyword evidence="3" id="KW-0540">Nuclease</keyword>
<dbReference type="EMBL" id="KQ257457">
    <property type="protein sequence ID" value="KNC99949.1"/>
    <property type="molecule type" value="Genomic_DNA"/>
</dbReference>
<evidence type="ECO:0000256" key="11">
    <source>
        <dbReference type="ARBA" id="ARBA00039759"/>
    </source>
</evidence>
<proteinExistence type="inferred from homology"/>
<dbReference type="eggNOG" id="KOG1361">
    <property type="taxonomic scope" value="Eukaryota"/>
</dbReference>
<evidence type="ECO:0000256" key="13">
    <source>
        <dbReference type="SAM" id="MobiDB-lite"/>
    </source>
</evidence>
<accession>A0A0L0HGB4</accession>
<evidence type="ECO:0000256" key="2">
    <source>
        <dbReference type="ARBA" id="ARBA00010304"/>
    </source>
</evidence>
<dbReference type="InterPro" id="IPR013785">
    <property type="entry name" value="Aldolase_TIM"/>
</dbReference>
<dbReference type="Proteomes" id="UP000053201">
    <property type="component" value="Unassembled WGS sequence"/>
</dbReference>
<dbReference type="InterPro" id="IPR036206">
    <property type="entry name" value="ThiamineP_synth_sf"/>
</dbReference>
<dbReference type="InterPro" id="IPR001279">
    <property type="entry name" value="Metallo-B-lactamas"/>
</dbReference>
<evidence type="ECO:0000256" key="12">
    <source>
        <dbReference type="ARBA" id="ARBA00042677"/>
    </source>
</evidence>
<evidence type="ECO:0000313" key="17">
    <source>
        <dbReference type="EMBL" id="KNC99949.1"/>
    </source>
</evidence>
<dbReference type="GO" id="GO:0009228">
    <property type="term" value="P:thiamine biosynthetic process"/>
    <property type="evidence" value="ECO:0007669"/>
    <property type="project" value="UniProtKB-KW"/>
</dbReference>
<evidence type="ECO:0000256" key="3">
    <source>
        <dbReference type="ARBA" id="ARBA00022722"/>
    </source>
</evidence>
<keyword evidence="8" id="KW-0233">DNA recombination</keyword>
<evidence type="ECO:0000259" key="15">
    <source>
        <dbReference type="Pfam" id="PF02581"/>
    </source>
</evidence>
<evidence type="ECO:0000256" key="9">
    <source>
        <dbReference type="ARBA" id="ARBA00023204"/>
    </source>
</evidence>
<organism evidence="17 18">
    <name type="scientific">Spizellomyces punctatus (strain DAOM BR117)</name>
    <dbReference type="NCBI Taxonomy" id="645134"/>
    <lineage>
        <taxon>Eukaryota</taxon>
        <taxon>Fungi</taxon>
        <taxon>Fungi incertae sedis</taxon>
        <taxon>Chytridiomycota</taxon>
        <taxon>Chytridiomycota incertae sedis</taxon>
        <taxon>Chytridiomycetes</taxon>
        <taxon>Spizellomycetales</taxon>
        <taxon>Spizellomycetaceae</taxon>
        <taxon>Spizellomyces</taxon>
    </lineage>
</organism>
<dbReference type="GO" id="GO:0003684">
    <property type="term" value="F:damaged DNA binding"/>
    <property type="evidence" value="ECO:0007669"/>
    <property type="project" value="TreeGrafter"/>
</dbReference>
<evidence type="ECO:0000259" key="16">
    <source>
        <dbReference type="Pfam" id="PF07522"/>
    </source>
</evidence>
<reference evidence="17 18" key="1">
    <citation type="submission" date="2009-08" db="EMBL/GenBank/DDBJ databases">
        <title>The Genome Sequence of Spizellomyces punctatus strain DAOM BR117.</title>
        <authorList>
            <consortium name="The Broad Institute Genome Sequencing Platform"/>
            <person name="Russ C."/>
            <person name="Cuomo C."/>
            <person name="Shea T."/>
            <person name="Young S.K."/>
            <person name="Zeng Q."/>
            <person name="Koehrsen M."/>
            <person name="Haas B."/>
            <person name="Borodovsky M."/>
            <person name="Guigo R."/>
            <person name="Alvarado L."/>
            <person name="Berlin A."/>
            <person name="Bochicchio J."/>
            <person name="Borenstein D."/>
            <person name="Chapman S."/>
            <person name="Chen Z."/>
            <person name="Engels R."/>
            <person name="Freedman E."/>
            <person name="Gellesch M."/>
            <person name="Goldberg J."/>
            <person name="Griggs A."/>
            <person name="Gujja S."/>
            <person name="Heiman D."/>
            <person name="Hepburn T."/>
            <person name="Howarth C."/>
            <person name="Jen D."/>
            <person name="Larson L."/>
            <person name="Lewis B."/>
            <person name="Mehta T."/>
            <person name="Park D."/>
            <person name="Pearson M."/>
            <person name="Roberts A."/>
            <person name="Saif S."/>
            <person name="Shenoy N."/>
            <person name="Sisk P."/>
            <person name="Stolte C."/>
            <person name="Sykes S."/>
            <person name="Thomson T."/>
            <person name="Walk T."/>
            <person name="White J."/>
            <person name="Yandava C."/>
            <person name="Burger G."/>
            <person name="Gray M.W."/>
            <person name="Holland P.W.H."/>
            <person name="King N."/>
            <person name="Lang F.B.F."/>
            <person name="Roger A.J."/>
            <person name="Ruiz-Trillo I."/>
            <person name="Lander E."/>
            <person name="Nusbaum C."/>
        </authorList>
    </citation>
    <scope>NUCLEOTIDE SEQUENCE [LARGE SCALE GENOMIC DNA]</scope>
    <source>
        <strain evidence="17 18">DAOM BR117</strain>
    </source>
</reference>
<dbReference type="RefSeq" id="XP_016607989.1">
    <property type="nucleotide sequence ID" value="XM_016757427.1"/>
</dbReference>
<evidence type="ECO:0000256" key="1">
    <source>
        <dbReference type="ARBA" id="ARBA00004123"/>
    </source>
</evidence>
<dbReference type="Pfam" id="PF07522">
    <property type="entry name" value="DRMBL"/>
    <property type="match status" value="1"/>
</dbReference>
<dbReference type="InParanoid" id="A0A0L0HGB4"/>
<dbReference type="OrthoDB" id="2147415at2759"/>
<dbReference type="SUPFAM" id="SSF51391">
    <property type="entry name" value="Thiamin phosphate synthase"/>
    <property type="match status" value="1"/>
</dbReference>
<dbReference type="CDD" id="cd00564">
    <property type="entry name" value="TMP_TenI"/>
    <property type="match status" value="1"/>
</dbReference>
<evidence type="ECO:0000256" key="5">
    <source>
        <dbReference type="ARBA" id="ARBA00022763"/>
    </source>
</evidence>
<dbReference type="GO" id="GO:0006303">
    <property type="term" value="P:double-strand break repair via nonhomologous end joining"/>
    <property type="evidence" value="ECO:0007669"/>
    <property type="project" value="TreeGrafter"/>
</dbReference>
<gene>
    <name evidence="17" type="ORF">SPPG_09270</name>
</gene>
<evidence type="ECO:0000256" key="8">
    <source>
        <dbReference type="ARBA" id="ARBA00023172"/>
    </source>
</evidence>
<feature type="region of interest" description="Disordered" evidence="13">
    <location>
        <begin position="675"/>
        <end position="704"/>
    </location>
</feature>
<dbReference type="Pfam" id="PF00753">
    <property type="entry name" value="Lactamase_B"/>
    <property type="match status" value="1"/>
</dbReference>
<comment type="subcellular location">
    <subcellularLocation>
        <location evidence="1">Nucleus</location>
    </subcellularLocation>
</comment>
<evidence type="ECO:0000259" key="14">
    <source>
        <dbReference type="Pfam" id="PF00753"/>
    </source>
</evidence>
<dbReference type="VEuPathDB" id="FungiDB:SPPG_09270"/>
<sequence length="758" mass="83624">MSTFDGRVREYPTILIDKYRSNQGDIRIVLLSHCHTDHLVGFDNLAFNVPLYCSEETAAILGNLGQGKYEHLKRWLRPLPMEETTQIYIGHNQTITLTLFPANHCPGSTMFLIEGPNGNVLYTGDLRAETWFLEGIKEYRQQGKIPRLESVYLDTTFCDTGYETFPSKQESVEAIADIIRMYPATTNFKIGLNILGAENIWAALFQVFQTKVYISPTRYAIYAGLPSLPEYITDDPLSTRFHACDNCPQCVKWKAEKTIVFIRPSAMWFKGRTTEVVVKGGERFWNVLYATHSSLSELQSLISILRPRKIFPCVLTKEHAACKTAKDFFKHLVSNEDEGGSYVTGNWNRLLQTDSQETEIVSCGEEEMTEGGSPMMQMTKTLCGRAGRGVSAVVPPLYIISDDPKRSLSVSSVDLISDFVAQLCTVLAASSGLQVPPFVQLRSKGDDTLSFYSQVVTKVPSEDRARLLINVSDPEVLPESAHLCKETGAGGLHLSGTVLKICQSLDGLPFTNLVIGASCHDTADLKRAAQLGLRFVVLSPVLPSSTCPSSRTLGWDRFAQIITEAETSSLPVYALGGVSIKDLDRAHKAGGVGIAAIKAFWHDLQFESSLGTTHTLEQTAESPKSPIPASPPTLDNVININTPPVDTTLHTSQEHSLNPIVVLPSTPPRNATTPLNLLSHSKPPSPIIISSPPKRHSDSSESQSCTNSSVCWIPVRKRRRAEGIRRTVTSVIVIEDECDTTLPSIKRVRSWCEVIDLT</sequence>
<dbReference type="PANTHER" id="PTHR23240">
    <property type="entry name" value="DNA CROSS-LINK REPAIR PROTEIN PSO2/SNM1-RELATED"/>
    <property type="match status" value="1"/>
</dbReference>
<dbReference type="GO" id="GO:0000723">
    <property type="term" value="P:telomere maintenance"/>
    <property type="evidence" value="ECO:0007669"/>
    <property type="project" value="TreeGrafter"/>
</dbReference>
<evidence type="ECO:0000256" key="4">
    <source>
        <dbReference type="ARBA" id="ARBA00022759"/>
    </source>
</evidence>
<dbReference type="GeneID" id="27692395"/>
<keyword evidence="7" id="KW-0269">Exonuclease</keyword>
<keyword evidence="6" id="KW-0378">Hydrolase</keyword>
<dbReference type="PANTHER" id="PTHR23240:SF8">
    <property type="entry name" value="PROTEIN ARTEMIS"/>
    <property type="match status" value="1"/>
</dbReference>
<dbReference type="GO" id="GO:0005634">
    <property type="term" value="C:nucleus"/>
    <property type="evidence" value="ECO:0007669"/>
    <property type="project" value="UniProtKB-SubCell"/>
</dbReference>
<dbReference type="Pfam" id="PF02581">
    <property type="entry name" value="TMP-TENI"/>
    <property type="match status" value="1"/>
</dbReference>
<keyword evidence="5" id="KW-0227">DNA damage</keyword>
<evidence type="ECO:0000256" key="10">
    <source>
        <dbReference type="ARBA" id="ARBA00023242"/>
    </source>
</evidence>
<dbReference type="Gene3D" id="3.40.50.12650">
    <property type="match status" value="1"/>
</dbReference>
<dbReference type="GO" id="GO:0035312">
    <property type="term" value="F:5'-3' DNA exonuclease activity"/>
    <property type="evidence" value="ECO:0007669"/>
    <property type="project" value="TreeGrafter"/>
</dbReference>
<dbReference type="AlphaFoldDB" id="A0A0L0HGB4"/>
<dbReference type="GO" id="GO:0036297">
    <property type="term" value="P:interstrand cross-link repair"/>
    <property type="evidence" value="ECO:0007669"/>
    <property type="project" value="TreeGrafter"/>
</dbReference>